<comment type="caution">
    <text evidence="1">The sequence shown here is derived from an EMBL/GenBank/DDBJ whole genome shotgun (WGS) entry which is preliminary data.</text>
</comment>
<proteinExistence type="predicted"/>
<gene>
    <name evidence="1" type="ORF">E6K78_08295</name>
</gene>
<evidence type="ECO:0000313" key="1">
    <source>
        <dbReference type="EMBL" id="TMQ65071.1"/>
    </source>
</evidence>
<dbReference type="Gene3D" id="2.60.40.4070">
    <property type="match status" value="1"/>
</dbReference>
<dbReference type="AlphaFoldDB" id="A0A538TN69"/>
<dbReference type="Proteomes" id="UP000316609">
    <property type="component" value="Unassembled WGS sequence"/>
</dbReference>
<name>A0A538TN69_UNCEI</name>
<reference evidence="1 2" key="1">
    <citation type="journal article" date="2019" name="Nat. Microbiol.">
        <title>Mediterranean grassland soil C-N compound turnover is dependent on rainfall and depth, and is mediated by genomically divergent microorganisms.</title>
        <authorList>
            <person name="Diamond S."/>
            <person name="Andeer P.F."/>
            <person name="Li Z."/>
            <person name="Crits-Christoph A."/>
            <person name="Burstein D."/>
            <person name="Anantharaman K."/>
            <person name="Lane K.R."/>
            <person name="Thomas B.C."/>
            <person name="Pan C."/>
            <person name="Northen T.R."/>
            <person name="Banfield J.F."/>
        </authorList>
    </citation>
    <scope>NUCLEOTIDE SEQUENCE [LARGE SCALE GENOMIC DNA]</scope>
    <source>
        <strain evidence="1">WS_8</strain>
    </source>
</reference>
<evidence type="ECO:0000313" key="2">
    <source>
        <dbReference type="Proteomes" id="UP000316609"/>
    </source>
</evidence>
<dbReference type="InterPro" id="IPR026444">
    <property type="entry name" value="Secre_tail"/>
</dbReference>
<protein>
    <submittedName>
        <fullName evidence="1">T9SS type A sorting domain-containing protein</fullName>
    </submittedName>
</protein>
<dbReference type="EMBL" id="VBOY01000076">
    <property type="protein sequence ID" value="TMQ65071.1"/>
    <property type="molecule type" value="Genomic_DNA"/>
</dbReference>
<sequence length="330" mass="35282">MVSWPVVARAVPVSATMLEHHPEMVTDGLGGALIVWTDERSQESVRAMDLMDVFAQRMSATGAEAWTPAARGSHAIADGSGYQLDGHVVSDGSGGGYFAWNEHGPGAEDGGRIQHLDSRGFPAPGWPADGLRLGVEVSSLIPDLAGGVFAIWTDGSDAYLQRFESRWSPDFARPASFSLGPPTAREKVRVSADGRGGAFLAWEERTQGTIEIQVQHVSLGAWMASGVLPPATTEAPALAFAAHPVFPNPARAQCRIAFDLPSRTRVSIDVFDVAGRRVARLADGRVFEAGAQSVSWDLANRQGRRVAPGLYLVRVVAGRDQATMRTTVTR</sequence>
<organism evidence="1 2">
    <name type="scientific">Eiseniibacteriota bacterium</name>
    <dbReference type="NCBI Taxonomy" id="2212470"/>
    <lineage>
        <taxon>Bacteria</taxon>
        <taxon>Candidatus Eiseniibacteriota</taxon>
    </lineage>
</organism>
<accession>A0A538TN69</accession>
<dbReference type="NCBIfam" id="TIGR04183">
    <property type="entry name" value="Por_Secre_tail"/>
    <property type="match status" value="1"/>
</dbReference>